<evidence type="ECO:0000313" key="2">
    <source>
        <dbReference type="Proteomes" id="UP000298030"/>
    </source>
</evidence>
<dbReference type="AlphaFoldDB" id="A0A4Y7SSD8"/>
<dbReference type="InterPro" id="IPR032675">
    <property type="entry name" value="LRR_dom_sf"/>
</dbReference>
<dbReference type="STRING" id="71717.A0A4Y7SSD8"/>
<keyword evidence="2" id="KW-1185">Reference proteome</keyword>
<evidence type="ECO:0008006" key="3">
    <source>
        <dbReference type="Google" id="ProtNLM"/>
    </source>
</evidence>
<reference evidence="1 2" key="1">
    <citation type="journal article" date="2019" name="Nat. Ecol. Evol.">
        <title>Megaphylogeny resolves global patterns of mushroom evolution.</title>
        <authorList>
            <person name="Varga T."/>
            <person name="Krizsan K."/>
            <person name="Foldi C."/>
            <person name="Dima B."/>
            <person name="Sanchez-Garcia M."/>
            <person name="Sanchez-Ramirez S."/>
            <person name="Szollosi G.J."/>
            <person name="Szarkandi J.G."/>
            <person name="Papp V."/>
            <person name="Albert L."/>
            <person name="Andreopoulos W."/>
            <person name="Angelini C."/>
            <person name="Antonin V."/>
            <person name="Barry K.W."/>
            <person name="Bougher N.L."/>
            <person name="Buchanan P."/>
            <person name="Buyck B."/>
            <person name="Bense V."/>
            <person name="Catcheside P."/>
            <person name="Chovatia M."/>
            <person name="Cooper J."/>
            <person name="Damon W."/>
            <person name="Desjardin D."/>
            <person name="Finy P."/>
            <person name="Geml J."/>
            <person name="Haridas S."/>
            <person name="Hughes K."/>
            <person name="Justo A."/>
            <person name="Karasinski D."/>
            <person name="Kautmanova I."/>
            <person name="Kiss B."/>
            <person name="Kocsube S."/>
            <person name="Kotiranta H."/>
            <person name="LaButti K.M."/>
            <person name="Lechner B.E."/>
            <person name="Liimatainen K."/>
            <person name="Lipzen A."/>
            <person name="Lukacs Z."/>
            <person name="Mihaltcheva S."/>
            <person name="Morgado L.N."/>
            <person name="Niskanen T."/>
            <person name="Noordeloos M.E."/>
            <person name="Ohm R.A."/>
            <person name="Ortiz-Santana B."/>
            <person name="Ovrebo C."/>
            <person name="Racz N."/>
            <person name="Riley R."/>
            <person name="Savchenko A."/>
            <person name="Shiryaev A."/>
            <person name="Soop K."/>
            <person name="Spirin V."/>
            <person name="Szebenyi C."/>
            <person name="Tomsovsky M."/>
            <person name="Tulloss R.E."/>
            <person name="Uehling J."/>
            <person name="Grigoriev I.V."/>
            <person name="Vagvolgyi C."/>
            <person name="Papp T."/>
            <person name="Martin F.M."/>
            <person name="Miettinen O."/>
            <person name="Hibbett D.S."/>
            <person name="Nagy L.G."/>
        </authorList>
    </citation>
    <scope>NUCLEOTIDE SEQUENCE [LARGE SCALE GENOMIC DNA]</scope>
    <source>
        <strain evidence="1 2">FP101781</strain>
    </source>
</reference>
<name>A0A4Y7SSD8_COPMI</name>
<dbReference type="Proteomes" id="UP000298030">
    <property type="component" value="Unassembled WGS sequence"/>
</dbReference>
<dbReference type="OrthoDB" id="3030719at2759"/>
<dbReference type="Gene3D" id="3.80.10.10">
    <property type="entry name" value="Ribonuclease Inhibitor"/>
    <property type="match status" value="1"/>
</dbReference>
<evidence type="ECO:0000313" key="1">
    <source>
        <dbReference type="EMBL" id="TEB24631.1"/>
    </source>
</evidence>
<comment type="caution">
    <text evidence="1">The sequence shown here is derived from an EMBL/GenBank/DDBJ whole genome shotgun (WGS) entry which is preliminary data.</text>
</comment>
<sequence>MSFDSPFTRYVDTNYAPLPDKIRTIKVLIEEHRAALHNLLRGDCSLEDGTKSTLDTTLVATDQAIRSHQDFIRLHLAPLSPARVVPLDVLAIIFTFYLDIYEESRRSTAFKTANPRHPIVSVTHVCHEWRELAVGIPSLWRYIHIDSFPRPRYNGHPIDRIRKIMSFHRSMDMITERVTVFLSRAAPLPIVLSCAGADPHPQEDLNFQNAAAPLINVLRTAKWEDVSFNIDIKANTLPLVRLLPIPVASVATIRSVRAHELKGVWGLQRVFPGGRPPLQHLQVLVLDCSGEQLLNTRPHCERLTHLSIGPARKNSGDVHSAGLVAHEALNILQVFPNLQECELRFSATYNYLSWSDLHSVTLPFLSFLSLGGTPPEAFLGSKLIVPSLRRLPAEYFYTVGVPQHASDNATALIIREYGSQLTEVTLGYGHLPPSALTSCLRLEHLKNVTSLTLSPAQTDRDHSVARLVREHRWNPASSFLHRVFLERLMPKPRSKDSTLTESCLCPNLESISYEIGSEDDTLDAWMDLIVARRSNLRASELRTCRRQPYLSPPALA</sequence>
<protein>
    <recommendedName>
        <fullName evidence="3">F-box domain-containing protein</fullName>
    </recommendedName>
</protein>
<accession>A0A4Y7SSD8</accession>
<gene>
    <name evidence="1" type="ORF">FA13DRAFT_1817796</name>
</gene>
<organism evidence="1 2">
    <name type="scientific">Coprinellus micaceus</name>
    <name type="common">Glistening ink-cap mushroom</name>
    <name type="synonym">Coprinus micaceus</name>
    <dbReference type="NCBI Taxonomy" id="71717"/>
    <lineage>
        <taxon>Eukaryota</taxon>
        <taxon>Fungi</taxon>
        <taxon>Dikarya</taxon>
        <taxon>Basidiomycota</taxon>
        <taxon>Agaricomycotina</taxon>
        <taxon>Agaricomycetes</taxon>
        <taxon>Agaricomycetidae</taxon>
        <taxon>Agaricales</taxon>
        <taxon>Agaricineae</taxon>
        <taxon>Psathyrellaceae</taxon>
        <taxon>Coprinellus</taxon>
    </lineage>
</organism>
<dbReference type="EMBL" id="QPFP01000064">
    <property type="protein sequence ID" value="TEB24631.1"/>
    <property type="molecule type" value="Genomic_DNA"/>
</dbReference>
<proteinExistence type="predicted"/>